<comment type="pathway">
    <text evidence="1 8">Cofactor biosynthesis; (R)-pantothenate biosynthesis; (R)-pantothenate from (R)-pantoate and beta-alanine: step 1/1.</text>
</comment>
<feature type="binding site" evidence="8">
    <location>
        <position position="61"/>
    </location>
    <ligand>
        <name>beta-alanine</name>
        <dbReference type="ChEBI" id="CHEBI:57966"/>
    </ligand>
</feature>
<keyword evidence="3 8" id="KW-0436">Ligase</keyword>
<comment type="similarity">
    <text evidence="2 8">Belongs to the pantothenate synthetase family.</text>
</comment>
<dbReference type="AlphaFoldDB" id="A0A0J8GYC5"/>
<evidence type="ECO:0000256" key="5">
    <source>
        <dbReference type="ARBA" id="ARBA00022741"/>
    </source>
</evidence>
<dbReference type="GO" id="GO:0005829">
    <property type="term" value="C:cytosol"/>
    <property type="evidence" value="ECO:0007669"/>
    <property type="project" value="TreeGrafter"/>
</dbReference>
<protein>
    <recommendedName>
        <fullName evidence="8">Pantothenate synthetase</fullName>
        <shortName evidence="8">PS</shortName>
        <ecNumber evidence="8">6.3.2.1</ecNumber>
    </recommendedName>
    <alternativeName>
        <fullName evidence="8">Pantoate--beta-alanine ligase</fullName>
    </alternativeName>
    <alternativeName>
        <fullName evidence="8">Pantoate-activating enzyme</fullName>
    </alternativeName>
</protein>
<dbReference type="EC" id="6.3.2.1" evidence="8"/>
<dbReference type="STRING" id="1513271.XM47_04385"/>
<dbReference type="InterPro" id="IPR004821">
    <property type="entry name" value="Cyt_trans-like"/>
</dbReference>
<feature type="binding site" evidence="8">
    <location>
        <begin position="149"/>
        <end position="152"/>
    </location>
    <ligand>
        <name>ATP</name>
        <dbReference type="ChEBI" id="CHEBI:30616"/>
    </ligand>
</feature>
<dbReference type="HAMAP" id="MF_00158">
    <property type="entry name" value="PanC"/>
    <property type="match status" value="1"/>
</dbReference>
<evidence type="ECO:0000256" key="4">
    <source>
        <dbReference type="ARBA" id="ARBA00022655"/>
    </source>
</evidence>
<dbReference type="PANTHER" id="PTHR21299">
    <property type="entry name" value="CYTIDYLATE KINASE/PANTOATE-BETA-ALANINE LIGASE"/>
    <property type="match status" value="1"/>
</dbReference>
<proteinExistence type="inferred from homology"/>
<dbReference type="PANTHER" id="PTHR21299:SF1">
    <property type="entry name" value="PANTOATE--BETA-ALANINE LIGASE"/>
    <property type="match status" value="1"/>
</dbReference>
<feature type="binding site" evidence="8">
    <location>
        <begin position="186"/>
        <end position="189"/>
    </location>
    <ligand>
        <name>ATP</name>
        <dbReference type="ChEBI" id="CHEBI:30616"/>
    </ligand>
</feature>
<keyword evidence="6 8" id="KW-0067">ATP-binding</keyword>
<dbReference type="UniPathway" id="UPA00028">
    <property type="reaction ID" value="UER00005"/>
</dbReference>
<accession>A0A0J8GYC5</accession>
<evidence type="ECO:0000256" key="2">
    <source>
        <dbReference type="ARBA" id="ARBA00009256"/>
    </source>
</evidence>
<dbReference type="EMBL" id="LAZL01000005">
    <property type="protein sequence ID" value="KMT66239.1"/>
    <property type="molecule type" value="Genomic_DNA"/>
</dbReference>
<dbReference type="InterPro" id="IPR003721">
    <property type="entry name" value="Pantoate_ligase"/>
</dbReference>
<dbReference type="PATRIC" id="fig|1513271.3.peg.908"/>
<keyword evidence="10" id="KW-1185">Reference proteome</keyword>
<dbReference type="NCBIfam" id="TIGR00018">
    <property type="entry name" value="panC"/>
    <property type="match status" value="1"/>
</dbReference>
<dbReference type="FunFam" id="3.40.50.620:FF:000013">
    <property type="entry name" value="Pantothenate synthetase"/>
    <property type="match status" value="1"/>
</dbReference>
<dbReference type="NCBIfam" id="TIGR00125">
    <property type="entry name" value="cyt_tran_rel"/>
    <property type="match status" value="1"/>
</dbReference>
<dbReference type="Gene3D" id="3.40.50.620">
    <property type="entry name" value="HUPs"/>
    <property type="match status" value="1"/>
</dbReference>
<evidence type="ECO:0000313" key="9">
    <source>
        <dbReference type="EMBL" id="KMT66239.1"/>
    </source>
</evidence>
<evidence type="ECO:0000256" key="7">
    <source>
        <dbReference type="ARBA" id="ARBA00048258"/>
    </source>
</evidence>
<comment type="catalytic activity">
    <reaction evidence="7 8">
        <text>(R)-pantoate + beta-alanine + ATP = (R)-pantothenate + AMP + diphosphate + H(+)</text>
        <dbReference type="Rhea" id="RHEA:10912"/>
        <dbReference type="ChEBI" id="CHEBI:15378"/>
        <dbReference type="ChEBI" id="CHEBI:15980"/>
        <dbReference type="ChEBI" id="CHEBI:29032"/>
        <dbReference type="ChEBI" id="CHEBI:30616"/>
        <dbReference type="ChEBI" id="CHEBI:33019"/>
        <dbReference type="ChEBI" id="CHEBI:57966"/>
        <dbReference type="ChEBI" id="CHEBI:456215"/>
        <dbReference type="EC" id="6.3.2.1"/>
    </reaction>
</comment>
<evidence type="ECO:0000256" key="1">
    <source>
        <dbReference type="ARBA" id="ARBA00004990"/>
    </source>
</evidence>
<feature type="active site" description="Proton donor" evidence="8">
    <location>
        <position position="37"/>
    </location>
</feature>
<feature type="binding site" evidence="8">
    <location>
        <position position="61"/>
    </location>
    <ligand>
        <name>(R)-pantoate</name>
        <dbReference type="ChEBI" id="CHEBI:15980"/>
    </ligand>
</feature>
<dbReference type="GO" id="GO:0015940">
    <property type="term" value="P:pantothenate biosynthetic process"/>
    <property type="evidence" value="ECO:0007669"/>
    <property type="project" value="UniProtKB-UniRule"/>
</dbReference>
<comment type="miscellaneous">
    <text evidence="8">The reaction proceeds by a bi uni uni bi ping pong mechanism.</text>
</comment>
<keyword evidence="5 8" id="KW-0547">Nucleotide-binding</keyword>
<evidence type="ECO:0000313" key="10">
    <source>
        <dbReference type="Proteomes" id="UP000037600"/>
    </source>
</evidence>
<dbReference type="InterPro" id="IPR042176">
    <property type="entry name" value="Pantoate_ligase_C"/>
</dbReference>
<dbReference type="Gene3D" id="3.30.1300.10">
    <property type="entry name" value="Pantoate-beta-alanine ligase, C-terminal domain"/>
    <property type="match status" value="1"/>
</dbReference>
<comment type="subcellular location">
    <subcellularLocation>
        <location evidence="8">Cytoplasm</location>
    </subcellularLocation>
</comment>
<reference evidence="9 10" key="1">
    <citation type="submission" date="2015-04" db="EMBL/GenBank/DDBJ databases">
        <title>Draft Genome Sequence of the Novel Agar-Digesting Marine Bacterium Q1.</title>
        <authorList>
            <person name="Li Y."/>
            <person name="Li D."/>
            <person name="Chen G."/>
            <person name="Du Z."/>
        </authorList>
    </citation>
    <scope>NUCLEOTIDE SEQUENCE [LARGE SCALE GENOMIC DNA]</scope>
    <source>
        <strain evidence="9 10">Q1</strain>
    </source>
</reference>
<dbReference type="FunFam" id="3.30.1300.10:FF:000001">
    <property type="entry name" value="Pantothenate synthetase"/>
    <property type="match status" value="1"/>
</dbReference>
<dbReference type="CDD" id="cd00560">
    <property type="entry name" value="PanC"/>
    <property type="match status" value="1"/>
</dbReference>
<comment type="function">
    <text evidence="8">Catalyzes the condensation of pantoate with beta-alanine in an ATP-dependent reaction via a pantoyl-adenylate intermediate.</text>
</comment>
<name>A0A0J8GYC5_9ALTE</name>
<comment type="subunit">
    <text evidence="8">Homodimer.</text>
</comment>
<dbReference type="GO" id="GO:0005524">
    <property type="term" value="F:ATP binding"/>
    <property type="evidence" value="ECO:0007669"/>
    <property type="project" value="UniProtKB-KW"/>
</dbReference>
<evidence type="ECO:0000256" key="8">
    <source>
        <dbReference type="HAMAP-Rule" id="MF_00158"/>
    </source>
</evidence>
<sequence length="285" mass="31250">MQTVQTVETLRSQVKTFKQAGKSIAFVPTMGNLHTGHLELVKVAKTKADVVIASIFVNPMQFGANEDLDSYPRTLEEDSQALAELGVNLLFTPTPEIMYPKGLAVQTFVEVPNVSALYCGQSRPVHFRGVTTIVNKLFNLVQPDVACFGEKDFQQLSLIKTMVEDLSLPIEIIGVPTKRESSGLAKSSRNGYLTEVQKQQATVLYQSLTLAKAEVDQGNLNFAALKAQIQQKIETAGLVVDYVEFADAKSLQPATEDSESVVLLLAAYLGKTRLIDNQVLFTKKP</sequence>
<evidence type="ECO:0000256" key="3">
    <source>
        <dbReference type="ARBA" id="ARBA00022598"/>
    </source>
</evidence>
<organism evidence="9 10">
    <name type="scientific">Catenovulum maritimum</name>
    <dbReference type="NCBI Taxonomy" id="1513271"/>
    <lineage>
        <taxon>Bacteria</taxon>
        <taxon>Pseudomonadati</taxon>
        <taxon>Pseudomonadota</taxon>
        <taxon>Gammaproteobacteria</taxon>
        <taxon>Alteromonadales</taxon>
        <taxon>Alteromonadaceae</taxon>
        <taxon>Catenovulum</taxon>
    </lineage>
</organism>
<keyword evidence="8" id="KW-0963">Cytoplasm</keyword>
<evidence type="ECO:0000256" key="6">
    <source>
        <dbReference type="ARBA" id="ARBA00022840"/>
    </source>
</evidence>
<dbReference type="SUPFAM" id="SSF52374">
    <property type="entry name" value="Nucleotidylyl transferase"/>
    <property type="match status" value="1"/>
</dbReference>
<gene>
    <name evidence="8" type="primary">panC</name>
    <name evidence="9" type="ORF">XM47_04385</name>
</gene>
<feature type="binding site" evidence="8">
    <location>
        <begin position="30"/>
        <end position="37"/>
    </location>
    <ligand>
        <name>ATP</name>
        <dbReference type="ChEBI" id="CHEBI:30616"/>
    </ligand>
</feature>
<dbReference type="Proteomes" id="UP000037600">
    <property type="component" value="Unassembled WGS sequence"/>
</dbReference>
<dbReference type="GO" id="GO:0004592">
    <property type="term" value="F:pantoate-beta-alanine ligase activity"/>
    <property type="evidence" value="ECO:0007669"/>
    <property type="project" value="UniProtKB-UniRule"/>
</dbReference>
<comment type="caution">
    <text evidence="9">The sequence shown here is derived from an EMBL/GenBank/DDBJ whole genome shotgun (WGS) entry which is preliminary data.</text>
</comment>
<dbReference type="Pfam" id="PF02569">
    <property type="entry name" value="Pantoate_ligase"/>
    <property type="match status" value="1"/>
</dbReference>
<keyword evidence="4 8" id="KW-0566">Pantothenate biosynthesis</keyword>
<comment type="caution">
    <text evidence="8">Lacks conserved residue(s) required for the propagation of feature annotation.</text>
</comment>
<dbReference type="OrthoDB" id="9773087at2"/>
<dbReference type="RefSeq" id="WP_048690203.1">
    <property type="nucleotide sequence ID" value="NZ_KQ130484.1"/>
</dbReference>
<dbReference type="InterPro" id="IPR014729">
    <property type="entry name" value="Rossmann-like_a/b/a_fold"/>
</dbReference>
<feature type="binding site" evidence="8">
    <location>
        <position position="155"/>
    </location>
    <ligand>
        <name>(R)-pantoate</name>
        <dbReference type="ChEBI" id="CHEBI:15980"/>
    </ligand>
</feature>